<reference evidence="2" key="1">
    <citation type="submission" date="2018-05" db="EMBL/GenBank/DDBJ databases">
        <authorList>
            <person name="Lanie J.A."/>
            <person name="Ng W.-L."/>
            <person name="Kazmierczak K.M."/>
            <person name="Andrzejewski T.M."/>
            <person name="Davidsen T.M."/>
            <person name="Wayne K.J."/>
            <person name="Tettelin H."/>
            <person name="Glass J.I."/>
            <person name="Rusch D."/>
            <person name="Podicherti R."/>
            <person name="Tsui H.-C.T."/>
            <person name="Winkler M.E."/>
        </authorList>
    </citation>
    <scope>NUCLEOTIDE SEQUENCE</scope>
</reference>
<evidence type="ECO:0000313" key="2">
    <source>
        <dbReference type="EMBL" id="SVA84874.1"/>
    </source>
</evidence>
<dbReference type="EMBL" id="UINC01020147">
    <property type="protein sequence ID" value="SVA84874.1"/>
    <property type="molecule type" value="Genomic_DNA"/>
</dbReference>
<evidence type="ECO:0000256" key="1">
    <source>
        <dbReference type="SAM" id="MobiDB-lite"/>
    </source>
</evidence>
<organism evidence="2">
    <name type="scientific">marine metagenome</name>
    <dbReference type="NCBI Taxonomy" id="408172"/>
    <lineage>
        <taxon>unclassified sequences</taxon>
        <taxon>metagenomes</taxon>
        <taxon>ecological metagenomes</taxon>
    </lineage>
</organism>
<name>A0A381Z6U3_9ZZZZ</name>
<accession>A0A381Z6U3</accession>
<gene>
    <name evidence="2" type="ORF">METZ01_LOCUS137728</name>
</gene>
<protein>
    <submittedName>
        <fullName evidence="2">Uncharacterized protein</fullName>
    </submittedName>
</protein>
<dbReference type="AlphaFoldDB" id="A0A381Z6U3"/>
<proteinExistence type="predicted"/>
<sequence>MLIGTGVGGNPRNSPDGWTNRTFRP</sequence>
<feature type="region of interest" description="Disordered" evidence="1">
    <location>
        <begin position="1"/>
        <end position="25"/>
    </location>
</feature>
<feature type="compositionally biased region" description="Polar residues" evidence="1">
    <location>
        <begin position="11"/>
        <end position="25"/>
    </location>
</feature>